<protein>
    <submittedName>
        <fullName evidence="1">Uncharacterized protein</fullName>
    </submittedName>
</protein>
<keyword evidence="2" id="KW-1185">Reference proteome</keyword>
<organism evidence="1 2">
    <name type="scientific">Youxingia wuxianensis</name>
    <dbReference type="NCBI Taxonomy" id="2763678"/>
    <lineage>
        <taxon>Bacteria</taxon>
        <taxon>Bacillati</taxon>
        <taxon>Bacillota</taxon>
        <taxon>Clostridia</taxon>
        <taxon>Eubacteriales</taxon>
        <taxon>Oscillospiraceae</taxon>
        <taxon>Youxingia</taxon>
    </lineage>
</organism>
<proteinExistence type="predicted"/>
<comment type="caution">
    <text evidence="1">The sequence shown here is derived from an EMBL/GenBank/DDBJ whole genome shotgun (WGS) entry which is preliminary data.</text>
</comment>
<sequence length="364" mass="40374">MKKIFAAVLVLGMIFSFPLVGIAQIPENAQSVTTKEILANSDNTVAFSNHEFIFGSEFSPDTTLYLFPVGSARENFQAATALDGSEISLTDLENSNIFNVLSSPECSQRFKISIKKEAGSKVIKSIKATEKTGDFIFNTTGDHTRLSYLEVKLNDDDSDEETQVEFTVTYTAKEDITFDTARDHFYLVKGGKIKVTHTLWVKNGVLSLDNTVKAGTGGVYVKPNKNDRNELVWEDENSDLAKLTFSASDDPSGFYPKMTTKWLDDPLAQKFSGVEAVVRSFKTSRTIDGASRPTLTFYFPDEFPEDLDISKVAIYKLAEDGSLENVTERFTYIDTDADGNILDAWQGKTHTLGTYIIAETEVPV</sequence>
<dbReference type="EMBL" id="JACRTD010000003">
    <property type="protein sequence ID" value="MBC8584926.1"/>
    <property type="molecule type" value="Genomic_DNA"/>
</dbReference>
<dbReference type="AlphaFoldDB" id="A0A926IH49"/>
<evidence type="ECO:0000313" key="1">
    <source>
        <dbReference type="EMBL" id="MBC8584926.1"/>
    </source>
</evidence>
<evidence type="ECO:0000313" key="2">
    <source>
        <dbReference type="Proteomes" id="UP000623678"/>
    </source>
</evidence>
<accession>A0A926IH49</accession>
<dbReference type="RefSeq" id="WP_262394712.1">
    <property type="nucleotide sequence ID" value="NZ_JACRTD010000003.1"/>
</dbReference>
<gene>
    <name evidence="1" type="ORF">H8705_04950</name>
</gene>
<reference evidence="1" key="1">
    <citation type="submission" date="2020-08" db="EMBL/GenBank/DDBJ databases">
        <title>Genome public.</title>
        <authorList>
            <person name="Liu C."/>
            <person name="Sun Q."/>
        </authorList>
    </citation>
    <scope>NUCLEOTIDE SEQUENCE</scope>
    <source>
        <strain evidence="1">NSJ-64</strain>
    </source>
</reference>
<name>A0A926IH49_9FIRM</name>
<dbReference type="Proteomes" id="UP000623678">
    <property type="component" value="Unassembled WGS sequence"/>
</dbReference>